<feature type="active site" description="O-(3'-phospho-DNA)-tyrosine intermediate" evidence="9">
    <location>
        <position position="293"/>
    </location>
</feature>
<dbReference type="GO" id="GO:0003677">
    <property type="term" value="F:DNA binding"/>
    <property type="evidence" value="ECO:0007669"/>
    <property type="project" value="UniProtKB-UniRule"/>
</dbReference>
<feature type="active site" evidence="9">
    <location>
        <position position="258"/>
    </location>
</feature>
<dbReference type="Proteomes" id="UP000297737">
    <property type="component" value="Unassembled WGS sequence"/>
</dbReference>
<comment type="caution">
    <text evidence="12">The sequence shown here is derived from an EMBL/GenBank/DDBJ whole genome shotgun (WGS) entry which is preliminary data.</text>
</comment>
<evidence type="ECO:0000259" key="10">
    <source>
        <dbReference type="PROSITE" id="PS51898"/>
    </source>
</evidence>
<dbReference type="InterPro" id="IPR002104">
    <property type="entry name" value="Integrase_catalytic"/>
</dbReference>
<comment type="subcellular location">
    <subcellularLocation>
        <location evidence="1 9">Cytoplasm</location>
    </subcellularLocation>
</comment>
<dbReference type="Pfam" id="PF00589">
    <property type="entry name" value="Phage_integrase"/>
    <property type="match status" value="1"/>
</dbReference>
<organism evidence="12 13">
    <name type="scientific">Glacieibacterium arshaanense</name>
    <dbReference type="NCBI Taxonomy" id="2511025"/>
    <lineage>
        <taxon>Bacteria</taxon>
        <taxon>Pseudomonadati</taxon>
        <taxon>Pseudomonadota</taxon>
        <taxon>Alphaproteobacteria</taxon>
        <taxon>Sphingomonadales</taxon>
        <taxon>Sphingosinicellaceae</taxon>
        <taxon>Glacieibacterium</taxon>
    </lineage>
</organism>
<sequence>MGEDGSVHPVSKPATALVVEWLDSLTHARRLSPHTVRAYAASLHSFVAFLVDHIGGPVNDGALAALTQNDFRAYLAHRRTDGLANISVAREVSALRSFFAWAARQHGIVCEGLAGLASPKIPRRVPRPVTPADAVALADGAGDTHDEAWIAARDTAVLLLLYGAGLRIAEALALTGAALPLGETLTVSGKRNKTRVVPLLAQVRAAIDAYVALCPYATGSALPLFRGARGGPLAPELVRRAMAAARTALGLPASATPHALRHSFATHLLARGADLRAIQELLGHASLSSTQIYTAVDAARLLDVYRDAHPRA</sequence>
<evidence type="ECO:0000256" key="2">
    <source>
        <dbReference type="ARBA" id="ARBA00022490"/>
    </source>
</evidence>
<keyword evidence="8 9" id="KW-0131">Cell cycle</keyword>
<evidence type="ECO:0000256" key="8">
    <source>
        <dbReference type="ARBA" id="ARBA00023306"/>
    </source>
</evidence>
<evidence type="ECO:0000256" key="7">
    <source>
        <dbReference type="ARBA" id="ARBA00023172"/>
    </source>
</evidence>
<comment type="similarity">
    <text evidence="9">Belongs to the 'phage' integrase family. XerC subfamily.</text>
</comment>
<proteinExistence type="inferred from homology"/>
<dbReference type="InterPro" id="IPR050090">
    <property type="entry name" value="Tyrosine_recombinase_XerCD"/>
</dbReference>
<comment type="subunit">
    <text evidence="9">Forms a cyclic heterotetrameric complex composed of two molecules of XerC and two molecules of XerD.</text>
</comment>
<dbReference type="GO" id="GO:0051301">
    <property type="term" value="P:cell division"/>
    <property type="evidence" value="ECO:0007669"/>
    <property type="project" value="UniProtKB-KW"/>
</dbReference>
<evidence type="ECO:0000259" key="11">
    <source>
        <dbReference type="PROSITE" id="PS51900"/>
    </source>
</evidence>
<evidence type="ECO:0000313" key="13">
    <source>
        <dbReference type="Proteomes" id="UP000297737"/>
    </source>
</evidence>
<keyword evidence="6 9" id="KW-0238">DNA-binding</keyword>
<keyword evidence="7 9" id="KW-0233">DNA recombination</keyword>
<feature type="active site" evidence="9">
    <location>
        <position position="190"/>
    </location>
</feature>
<evidence type="ECO:0000256" key="9">
    <source>
        <dbReference type="HAMAP-Rule" id="MF_01808"/>
    </source>
</evidence>
<dbReference type="Gene3D" id="1.10.150.130">
    <property type="match status" value="1"/>
</dbReference>
<evidence type="ECO:0000256" key="6">
    <source>
        <dbReference type="ARBA" id="ARBA00023125"/>
    </source>
</evidence>
<dbReference type="Gene3D" id="1.10.443.10">
    <property type="entry name" value="Intergrase catalytic core"/>
    <property type="match status" value="1"/>
</dbReference>
<dbReference type="GO" id="GO:0009037">
    <property type="term" value="F:tyrosine-based site-specific recombinase activity"/>
    <property type="evidence" value="ECO:0007669"/>
    <property type="project" value="UniProtKB-UniRule"/>
</dbReference>
<feature type="domain" description="Tyr recombinase" evidence="10">
    <location>
        <begin position="124"/>
        <end position="306"/>
    </location>
</feature>
<evidence type="ECO:0000256" key="1">
    <source>
        <dbReference type="ARBA" id="ARBA00004496"/>
    </source>
</evidence>
<feature type="active site" evidence="9">
    <location>
        <position position="167"/>
    </location>
</feature>
<dbReference type="PROSITE" id="PS51898">
    <property type="entry name" value="TYR_RECOMBINASE"/>
    <property type="match status" value="1"/>
</dbReference>
<dbReference type="AlphaFoldDB" id="A0A4Y9EJC4"/>
<keyword evidence="5 9" id="KW-0229">DNA integration</keyword>
<dbReference type="GO" id="GO:0006313">
    <property type="term" value="P:DNA transposition"/>
    <property type="evidence" value="ECO:0007669"/>
    <property type="project" value="UniProtKB-UniRule"/>
</dbReference>
<dbReference type="Pfam" id="PF02899">
    <property type="entry name" value="Phage_int_SAM_1"/>
    <property type="match status" value="1"/>
</dbReference>
<dbReference type="InterPro" id="IPR011010">
    <property type="entry name" value="DNA_brk_join_enz"/>
</dbReference>
<dbReference type="PANTHER" id="PTHR30349">
    <property type="entry name" value="PHAGE INTEGRASE-RELATED"/>
    <property type="match status" value="1"/>
</dbReference>
<dbReference type="InterPro" id="IPR023009">
    <property type="entry name" value="Tyrosine_recombinase_XerC/XerD"/>
</dbReference>
<comment type="function">
    <text evidence="9">Site-specific tyrosine recombinase, which acts by catalyzing the cutting and rejoining of the recombining DNA molecules. The XerC-XerD complex is essential to convert dimers of the bacterial chromosome into monomers to permit their segregation at cell division. It also contributes to the segregational stability of plasmids.</text>
</comment>
<dbReference type="HAMAP" id="MF_01808">
    <property type="entry name" value="Recomb_XerC_XerD"/>
    <property type="match status" value="1"/>
</dbReference>
<dbReference type="InterPro" id="IPR010998">
    <property type="entry name" value="Integrase_recombinase_N"/>
</dbReference>
<dbReference type="EMBL" id="SIHO01000004">
    <property type="protein sequence ID" value="TFU00295.1"/>
    <property type="molecule type" value="Genomic_DNA"/>
</dbReference>
<dbReference type="InterPro" id="IPR044068">
    <property type="entry name" value="CB"/>
</dbReference>
<dbReference type="GO" id="GO:0005737">
    <property type="term" value="C:cytoplasm"/>
    <property type="evidence" value="ECO:0007669"/>
    <property type="project" value="UniProtKB-SubCell"/>
</dbReference>
<dbReference type="OrthoDB" id="9801717at2"/>
<feature type="domain" description="Core-binding (CB)" evidence="11">
    <location>
        <begin position="12"/>
        <end position="103"/>
    </location>
</feature>
<evidence type="ECO:0000256" key="3">
    <source>
        <dbReference type="ARBA" id="ARBA00022618"/>
    </source>
</evidence>
<feature type="active site" evidence="9">
    <location>
        <position position="261"/>
    </location>
</feature>
<feature type="active site" evidence="9">
    <location>
        <position position="284"/>
    </location>
</feature>
<dbReference type="InterPro" id="IPR004107">
    <property type="entry name" value="Integrase_SAM-like_N"/>
</dbReference>
<keyword evidence="3 9" id="KW-0132">Cell division</keyword>
<dbReference type="PROSITE" id="PS51900">
    <property type="entry name" value="CB"/>
    <property type="match status" value="1"/>
</dbReference>
<dbReference type="PANTHER" id="PTHR30349:SF90">
    <property type="entry name" value="TYROSINE RECOMBINASE XERD"/>
    <property type="match status" value="1"/>
</dbReference>
<reference evidence="12 13" key="1">
    <citation type="submission" date="2019-02" db="EMBL/GenBank/DDBJ databases">
        <title>Polymorphobacter sp. isolated from the lake at the Tibet of China.</title>
        <authorList>
            <person name="Li A."/>
        </authorList>
    </citation>
    <scope>NUCLEOTIDE SEQUENCE [LARGE SCALE GENOMIC DNA]</scope>
    <source>
        <strain evidence="12 13">DJ1R-1</strain>
    </source>
</reference>
<gene>
    <name evidence="9" type="primary">xerC</name>
    <name evidence="12" type="ORF">EUV02_14645</name>
</gene>
<evidence type="ECO:0000313" key="12">
    <source>
        <dbReference type="EMBL" id="TFU00295.1"/>
    </source>
</evidence>
<evidence type="ECO:0000256" key="4">
    <source>
        <dbReference type="ARBA" id="ARBA00022829"/>
    </source>
</evidence>
<keyword evidence="4 9" id="KW-0159">Chromosome partition</keyword>
<dbReference type="InterPro" id="IPR013762">
    <property type="entry name" value="Integrase-like_cat_sf"/>
</dbReference>
<dbReference type="GO" id="GO:0007059">
    <property type="term" value="P:chromosome segregation"/>
    <property type="evidence" value="ECO:0007669"/>
    <property type="project" value="UniProtKB-UniRule"/>
</dbReference>
<keyword evidence="2 9" id="KW-0963">Cytoplasm</keyword>
<keyword evidence="13" id="KW-1185">Reference proteome</keyword>
<evidence type="ECO:0000256" key="5">
    <source>
        <dbReference type="ARBA" id="ARBA00022908"/>
    </source>
</evidence>
<name>A0A4Y9EJC4_9SPHN</name>
<accession>A0A4Y9EJC4</accession>
<protein>
    <recommendedName>
        <fullName evidence="9">Tyrosine recombinase XerC</fullName>
    </recommendedName>
</protein>
<dbReference type="SUPFAM" id="SSF56349">
    <property type="entry name" value="DNA breaking-rejoining enzymes"/>
    <property type="match status" value="1"/>
</dbReference>